<dbReference type="NCBIfam" id="TIGR04085">
    <property type="entry name" value="rSAM_more_4Fe4S"/>
    <property type="match status" value="1"/>
</dbReference>
<reference evidence="8 9" key="1">
    <citation type="submission" date="2024-09" db="EMBL/GenBank/DDBJ databases">
        <authorList>
            <person name="Sun Q."/>
            <person name="Mori K."/>
        </authorList>
    </citation>
    <scope>NUCLEOTIDE SEQUENCE [LARGE SCALE GENOMIC DNA]</scope>
    <source>
        <strain evidence="8 9">CCM 7224</strain>
    </source>
</reference>
<keyword evidence="9" id="KW-1185">Reference proteome</keyword>
<evidence type="ECO:0000256" key="5">
    <source>
        <dbReference type="ARBA" id="ARBA00023004"/>
    </source>
</evidence>
<sequence>MEPFSTIPKEVKSDVNDRWVASRFNILSHEENGDLYICNTYTGAFLRVPQAHANKIKNILRSGCDELDDTAKILANYGFLIKSNVDEFKRARILHEIKGRNPENMYLIFLVTEQCNFRCTYCYENFEKGKMSDDVIEGVIKYVEKRGPQLKNLNVHWFGGEPLLALDVIEKLSNQFLLLSEKYNFKFRAGITTNGFLLNSDTATKLLKLGVDNFQITIDGPEHIHDQTRKLVGGQGTFKRIFNNLKNLSCLEYDFQVRIRVNFDKSNEPYIRDLTKELSETFSNDGRFHVNYFPIGRWGGPNDEDLDIFDTKIRAKVALSLCEDALNQGLSTTLGSILQPGGYVCYAADPNSYVIGSDGTLYKCTVALYNEKNKIGKVEKDGNFRIDIDKFALWVMNDESEDEGCKKCFLRPSCQGSACPLIRIETGKAPCPPEKQYIKQVVRVVGRQKKFISERKIKVTKSYS</sequence>
<dbReference type="SFLD" id="SFLDG01384">
    <property type="entry name" value="thioether_bond_formation_requi"/>
    <property type="match status" value="1"/>
</dbReference>
<evidence type="ECO:0000256" key="1">
    <source>
        <dbReference type="ARBA" id="ARBA00001966"/>
    </source>
</evidence>
<dbReference type="CDD" id="cd01335">
    <property type="entry name" value="Radical_SAM"/>
    <property type="match status" value="1"/>
</dbReference>
<dbReference type="PANTHER" id="PTHR43787:SF3">
    <property type="entry name" value="ARYLSULFATASE REGULATORY PROTEIN"/>
    <property type="match status" value="1"/>
</dbReference>
<keyword evidence="6" id="KW-0411">Iron-sulfur</keyword>
<dbReference type="InterPro" id="IPR000385">
    <property type="entry name" value="MoaA_NifB_PqqE_Fe-S-bd_CS"/>
</dbReference>
<keyword evidence="5" id="KW-0408">Iron</keyword>
<evidence type="ECO:0000256" key="3">
    <source>
        <dbReference type="ARBA" id="ARBA00022691"/>
    </source>
</evidence>
<dbReference type="SFLD" id="SFLDG01386">
    <property type="entry name" value="main_SPASM_domain-containing"/>
    <property type="match status" value="1"/>
</dbReference>
<dbReference type="InterPro" id="IPR058240">
    <property type="entry name" value="rSAM_sf"/>
</dbReference>
<dbReference type="InterPro" id="IPR007197">
    <property type="entry name" value="rSAM"/>
</dbReference>
<dbReference type="SFLD" id="SFLDS00029">
    <property type="entry name" value="Radical_SAM"/>
    <property type="match status" value="1"/>
</dbReference>
<dbReference type="EMBL" id="JBHLVN010000145">
    <property type="protein sequence ID" value="MFC0299055.1"/>
    <property type="molecule type" value="Genomic_DNA"/>
</dbReference>
<comment type="caution">
    <text evidence="8">The sequence shown here is derived from an EMBL/GenBank/DDBJ whole genome shotgun (WGS) entry which is preliminary data.</text>
</comment>
<dbReference type="Pfam" id="PF04055">
    <property type="entry name" value="Radical_SAM"/>
    <property type="match status" value="1"/>
</dbReference>
<dbReference type="InterPro" id="IPR023867">
    <property type="entry name" value="Sulphatase_maturase_rSAM"/>
</dbReference>
<keyword evidence="2" id="KW-0004">4Fe-4S</keyword>
<evidence type="ECO:0000313" key="9">
    <source>
        <dbReference type="Proteomes" id="UP001589785"/>
    </source>
</evidence>
<protein>
    <submittedName>
        <fullName evidence="8">Radical SAM/SPASM domain-containing protein</fullName>
    </submittedName>
</protein>
<dbReference type="SFLD" id="SFLDG01067">
    <property type="entry name" value="SPASM/twitch_domain_containing"/>
    <property type="match status" value="1"/>
</dbReference>
<evidence type="ECO:0000259" key="7">
    <source>
        <dbReference type="PROSITE" id="PS51918"/>
    </source>
</evidence>
<comment type="cofactor">
    <cofactor evidence="1">
        <name>[4Fe-4S] cluster</name>
        <dbReference type="ChEBI" id="CHEBI:49883"/>
    </cofactor>
</comment>
<keyword evidence="3" id="KW-0949">S-adenosyl-L-methionine</keyword>
<organism evidence="8 9">
    <name type="scientific">Geobacillus jurassicus</name>
    <dbReference type="NCBI Taxonomy" id="235932"/>
    <lineage>
        <taxon>Bacteria</taxon>
        <taxon>Bacillati</taxon>
        <taxon>Bacillota</taxon>
        <taxon>Bacilli</taxon>
        <taxon>Bacillales</taxon>
        <taxon>Anoxybacillaceae</taxon>
        <taxon>Geobacillus</taxon>
    </lineage>
</organism>
<dbReference type="SUPFAM" id="SSF102114">
    <property type="entry name" value="Radical SAM enzymes"/>
    <property type="match status" value="1"/>
</dbReference>
<proteinExistence type="predicted"/>
<dbReference type="PROSITE" id="PS51918">
    <property type="entry name" value="RADICAL_SAM"/>
    <property type="match status" value="1"/>
</dbReference>
<evidence type="ECO:0000313" key="8">
    <source>
        <dbReference type="EMBL" id="MFC0299055.1"/>
    </source>
</evidence>
<keyword evidence="4" id="KW-0479">Metal-binding</keyword>
<gene>
    <name evidence="8" type="ORF">ACFFHQ_17205</name>
</gene>
<accession>A0ABV6GXK7</accession>
<evidence type="ECO:0000256" key="2">
    <source>
        <dbReference type="ARBA" id="ARBA00022485"/>
    </source>
</evidence>
<dbReference type="Gene3D" id="3.20.20.70">
    <property type="entry name" value="Aldolase class I"/>
    <property type="match status" value="1"/>
</dbReference>
<feature type="domain" description="Radical SAM core" evidence="7">
    <location>
        <begin position="99"/>
        <end position="330"/>
    </location>
</feature>
<evidence type="ECO:0000256" key="6">
    <source>
        <dbReference type="ARBA" id="ARBA00023014"/>
    </source>
</evidence>
<dbReference type="PROSITE" id="PS01305">
    <property type="entry name" value="MOAA_NIFB_PQQE"/>
    <property type="match status" value="1"/>
</dbReference>
<evidence type="ECO:0000256" key="4">
    <source>
        <dbReference type="ARBA" id="ARBA00022723"/>
    </source>
</evidence>
<dbReference type="PANTHER" id="PTHR43787">
    <property type="entry name" value="FEMO COFACTOR BIOSYNTHESIS PROTEIN NIFB-RELATED"/>
    <property type="match status" value="1"/>
</dbReference>
<dbReference type="Proteomes" id="UP001589785">
    <property type="component" value="Unassembled WGS sequence"/>
</dbReference>
<name>A0ABV6GXK7_9BACL</name>
<dbReference type="RefSeq" id="WP_066234541.1">
    <property type="nucleotide sequence ID" value="NZ_JBHLVN010000145.1"/>
</dbReference>
<dbReference type="InterPro" id="IPR023885">
    <property type="entry name" value="4Fe4S-binding_SPASM_dom"/>
</dbReference>
<dbReference type="InterPro" id="IPR013785">
    <property type="entry name" value="Aldolase_TIM"/>
</dbReference>